<evidence type="ECO:0000256" key="1">
    <source>
        <dbReference type="ARBA" id="ARBA00008007"/>
    </source>
</evidence>
<protein>
    <submittedName>
        <fullName evidence="2">ComF family protein</fullName>
    </submittedName>
</protein>
<keyword evidence="3" id="KW-1185">Reference proteome</keyword>
<dbReference type="InterPro" id="IPR051910">
    <property type="entry name" value="ComF/GntX_DNA_util-trans"/>
</dbReference>
<comment type="similarity">
    <text evidence="1">Belongs to the ComF/GntX family.</text>
</comment>
<dbReference type="PANTHER" id="PTHR47505:SF1">
    <property type="entry name" value="DNA UTILIZATION PROTEIN YHGH"/>
    <property type="match status" value="1"/>
</dbReference>
<dbReference type="Proteomes" id="UP000325536">
    <property type="component" value="Chromosome"/>
</dbReference>
<dbReference type="KEGG" id="naq:D0T90_04625"/>
<dbReference type="EMBL" id="CP031699">
    <property type="protein sequence ID" value="QEY24974.1"/>
    <property type="molecule type" value="Genomic_DNA"/>
</dbReference>
<dbReference type="CDD" id="cd06223">
    <property type="entry name" value="PRTases_typeI"/>
    <property type="match status" value="1"/>
</dbReference>
<name>A0A5P3MTT0_NEIAN</name>
<proteinExistence type="inferred from homology"/>
<gene>
    <name evidence="2" type="ORF">D0T90_04625</name>
</gene>
<dbReference type="OrthoDB" id="9793412at2"/>
<dbReference type="InterPro" id="IPR029057">
    <property type="entry name" value="PRTase-like"/>
</dbReference>
<dbReference type="SUPFAM" id="SSF53271">
    <property type="entry name" value="PRTase-like"/>
    <property type="match status" value="1"/>
</dbReference>
<dbReference type="RefSeq" id="WP_123795740.1">
    <property type="nucleotide sequence ID" value="NZ_CP031699.1"/>
</dbReference>
<sequence>MNFSFLRRAIRRSDRQACRSCILCNGLPAKNTVSVNGLCTGCTADLRYYTPDSGNCCPLCFRTVIGGAVCGACQKKPPPFERMWASICYRPPISSVIHEWKHLGKPGLGVVLANIMLHRAPDWLDNEQFDAVLAVPLSRERRLFRGFNQSEELAQRLCRHYGWTLLPRHTVSRADTPPQSTLKSTERLRNVRNIFQIQKPLPDNCNLLLIDDVFTTGATLSELAQILKKSGARRICCWTLARA</sequence>
<organism evidence="2 3">
    <name type="scientific">Neisseria animalis</name>
    <dbReference type="NCBI Taxonomy" id="492"/>
    <lineage>
        <taxon>Bacteria</taxon>
        <taxon>Pseudomonadati</taxon>
        <taxon>Pseudomonadota</taxon>
        <taxon>Betaproteobacteria</taxon>
        <taxon>Neisseriales</taxon>
        <taxon>Neisseriaceae</taxon>
        <taxon>Neisseria</taxon>
    </lineage>
</organism>
<accession>A0A5P3MTT0</accession>
<dbReference type="InterPro" id="IPR000836">
    <property type="entry name" value="PRTase_dom"/>
</dbReference>
<dbReference type="AlphaFoldDB" id="A0A5P3MTT0"/>
<evidence type="ECO:0000313" key="3">
    <source>
        <dbReference type="Proteomes" id="UP000325536"/>
    </source>
</evidence>
<reference evidence="2 3" key="1">
    <citation type="submission" date="2018-08" db="EMBL/GenBank/DDBJ databases">
        <title>Neisseria animalis ATCC 49930 complete genome.</title>
        <authorList>
            <person name="Veseli I.A."/>
            <person name="Mascarenhas dos Santos A.C."/>
            <person name="Buttler R."/>
            <person name="Pombert J.-F."/>
        </authorList>
    </citation>
    <scope>NUCLEOTIDE SEQUENCE [LARGE SCALE GENOMIC DNA]</scope>
    <source>
        <strain evidence="2 3">ATCC 49930</strain>
    </source>
</reference>
<dbReference type="Gene3D" id="3.40.50.2020">
    <property type="match status" value="1"/>
</dbReference>
<dbReference type="PANTHER" id="PTHR47505">
    <property type="entry name" value="DNA UTILIZATION PROTEIN YHGH"/>
    <property type="match status" value="1"/>
</dbReference>
<evidence type="ECO:0000313" key="2">
    <source>
        <dbReference type="EMBL" id="QEY24974.1"/>
    </source>
</evidence>